<proteinExistence type="predicted"/>
<dbReference type="AlphaFoldDB" id="A0A069QJR5"/>
<protein>
    <recommendedName>
        <fullName evidence="4">DUF3256 family protein</fullName>
    </recommendedName>
</protein>
<dbReference type="Proteomes" id="UP000027442">
    <property type="component" value="Unassembled WGS sequence"/>
</dbReference>
<dbReference type="Pfam" id="PF11644">
    <property type="entry name" value="DUF3256"/>
    <property type="match status" value="1"/>
</dbReference>
<feature type="signal peptide" evidence="1">
    <location>
        <begin position="1"/>
        <end position="23"/>
    </location>
</feature>
<accession>A0A069QJR5</accession>
<evidence type="ECO:0000313" key="3">
    <source>
        <dbReference type="Proteomes" id="UP000027442"/>
    </source>
</evidence>
<feature type="chain" id="PRO_5001665416" description="DUF3256 family protein" evidence="1">
    <location>
        <begin position="24"/>
        <end position="207"/>
    </location>
</feature>
<dbReference type="EMBL" id="JNGW01000069">
    <property type="protein sequence ID" value="KDR52279.1"/>
    <property type="molecule type" value="Genomic_DNA"/>
</dbReference>
<dbReference type="SUPFAM" id="SSF160925">
    <property type="entry name" value="PG1388-like"/>
    <property type="match status" value="1"/>
</dbReference>
<evidence type="ECO:0000313" key="2">
    <source>
        <dbReference type="EMBL" id="KDR52279.1"/>
    </source>
</evidence>
<dbReference type="eggNOG" id="ENOG50333A7">
    <property type="taxonomic scope" value="Bacteria"/>
</dbReference>
<gene>
    <name evidence="2" type="ORF">HMPREF1991_01628</name>
</gene>
<evidence type="ECO:0000256" key="1">
    <source>
        <dbReference type="SAM" id="SignalP"/>
    </source>
</evidence>
<dbReference type="HOGENOM" id="CLU_092046_0_0_10"/>
<organism evidence="2 3">
    <name type="scientific">Hoylesella loescheii DSM 19665 = JCM 12249 = ATCC 15930</name>
    <dbReference type="NCBI Taxonomy" id="1122985"/>
    <lineage>
        <taxon>Bacteria</taxon>
        <taxon>Pseudomonadati</taxon>
        <taxon>Bacteroidota</taxon>
        <taxon>Bacteroidia</taxon>
        <taxon>Bacteroidales</taxon>
        <taxon>Prevotellaceae</taxon>
        <taxon>Hoylesella</taxon>
    </lineage>
</organism>
<evidence type="ECO:0008006" key="4">
    <source>
        <dbReference type="Google" id="ProtNLM"/>
    </source>
</evidence>
<reference evidence="2 3" key="1">
    <citation type="submission" date="2013-08" db="EMBL/GenBank/DDBJ databases">
        <authorList>
            <person name="Weinstock G."/>
            <person name="Sodergren E."/>
            <person name="Wylie T."/>
            <person name="Fulton L."/>
            <person name="Fulton R."/>
            <person name="Fronick C."/>
            <person name="O'Laughlin M."/>
            <person name="Godfrey J."/>
            <person name="Miner T."/>
            <person name="Herter B."/>
            <person name="Appelbaum E."/>
            <person name="Cordes M."/>
            <person name="Lek S."/>
            <person name="Wollam A."/>
            <person name="Pepin K.H."/>
            <person name="Palsikar V.B."/>
            <person name="Mitreva M."/>
            <person name="Wilson R.K."/>
        </authorList>
    </citation>
    <scope>NUCLEOTIDE SEQUENCE [LARGE SCALE GENOMIC DNA]</scope>
    <source>
        <strain evidence="2 3">ATCC 15930</strain>
    </source>
</reference>
<name>A0A069QJR5_HOYLO</name>
<sequence>MYNTMKRFLFGLCLAAMPVTMMAQQVRKMWVNMPTSIAGSLEKSTRQELLDLKEMKKKAVISGPLGEECSIDTLTADYLSARLSDVSTLQMKMLPTSSGDSLLCLVHTYAGPLPESSISFYTPDWKALPMPSMHLDVDLQRPDTMTQDDFSKLQALFDPKLISFTLSPSNKDLVVALSPVIISEEEKAHVKALILQRKLNWNGKTFN</sequence>
<keyword evidence="3" id="KW-1185">Reference proteome</keyword>
<comment type="caution">
    <text evidence="2">The sequence shown here is derived from an EMBL/GenBank/DDBJ whole genome shotgun (WGS) entry which is preliminary data.</text>
</comment>
<dbReference type="PATRIC" id="fig|1122985.7.peg.1691"/>
<dbReference type="InterPro" id="IPR021670">
    <property type="entry name" value="DUF3256"/>
</dbReference>
<keyword evidence="1" id="KW-0732">Signal</keyword>